<keyword evidence="4" id="KW-1185">Reference proteome</keyword>
<evidence type="ECO:0000313" key="3">
    <source>
        <dbReference type="EMBL" id="CZR63816.1"/>
    </source>
</evidence>
<evidence type="ECO:0000313" key="4">
    <source>
        <dbReference type="Proteomes" id="UP000184330"/>
    </source>
</evidence>
<reference evidence="3 4" key="1">
    <citation type="submission" date="2016-03" db="EMBL/GenBank/DDBJ databases">
        <authorList>
            <person name="Ploux O."/>
        </authorList>
    </citation>
    <scope>NUCLEOTIDE SEQUENCE [LARGE SCALE GENOMIC DNA]</scope>
    <source>
        <strain evidence="3 4">UAMH 11012</strain>
    </source>
</reference>
<dbReference type="SUPFAM" id="SSF51971">
    <property type="entry name" value="Nucleotide-binding domain"/>
    <property type="match status" value="1"/>
</dbReference>
<dbReference type="InterPro" id="IPR006076">
    <property type="entry name" value="FAD-dep_OxRdtase"/>
</dbReference>
<dbReference type="AlphaFoldDB" id="A0A1L7XFR7"/>
<dbReference type="PANTHER" id="PTHR13847:SF185">
    <property type="entry name" value="FAD DEPENDENT OXIDOREDUCTASE SUPERFAMILY (AFU_ORTHOLOGUE AFUA_3G02360)"/>
    <property type="match status" value="1"/>
</dbReference>
<dbReference type="GO" id="GO:0005829">
    <property type="term" value="C:cytosol"/>
    <property type="evidence" value="ECO:0007669"/>
    <property type="project" value="GOC"/>
</dbReference>
<dbReference type="GO" id="GO:0042147">
    <property type="term" value="P:retrograde transport, endosome to Golgi"/>
    <property type="evidence" value="ECO:0007669"/>
    <property type="project" value="TreeGrafter"/>
</dbReference>
<feature type="compositionally biased region" description="Low complexity" evidence="1">
    <location>
        <begin position="142"/>
        <end position="154"/>
    </location>
</feature>
<dbReference type="Proteomes" id="UP000184330">
    <property type="component" value="Unassembled WGS sequence"/>
</dbReference>
<name>A0A1L7XFR7_9HELO</name>
<dbReference type="GO" id="GO:0005770">
    <property type="term" value="C:late endosome"/>
    <property type="evidence" value="ECO:0007669"/>
    <property type="project" value="TreeGrafter"/>
</dbReference>
<feature type="domain" description="FAD dependent oxidoreductase" evidence="2">
    <location>
        <begin position="7"/>
        <end position="98"/>
    </location>
</feature>
<gene>
    <name evidence="3" type="ORF">PAC_13713</name>
</gene>
<organism evidence="3 4">
    <name type="scientific">Phialocephala subalpina</name>
    <dbReference type="NCBI Taxonomy" id="576137"/>
    <lineage>
        <taxon>Eukaryota</taxon>
        <taxon>Fungi</taxon>
        <taxon>Dikarya</taxon>
        <taxon>Ascomycota</taxon>
        <taxon>Pezizomycotina</taxon>
        <taxon>Leotiomycetes</taxon>
        <taxon>Helotiales</taxon>
        <taxon>Mollisiaceae</taxon>
        <taxon>Phialocephala</taxon>
        <taxon>Phialocephala fortinii species complex</taxon>
    </lineage>
</organism>
<dbReference type="PANTHER" id="PTHR13847">
    <property type="entry name" value="SARCOSINE DEHYDROGENASE-RELATED"/>
    <property type="match status" value="1"/>
</dbReference>
<sequence length="326" mass="34963">MSTSNTIILGTGIIGLTTAYYLSSSLPPSTVHLVDPSPELFASASGRAAGFLAKDYGKKKKGERGEDWLRQDASRADAANEGVSEFVAGQEEELGPKWLSRSVGDEMEVIGEEGTTAQVIVANVWDIQRSAPPMSIPPQILPRSRSPAPPSRESNFSRKRHARRAFKHPNSQFGDPCGDRHSMHQDPDRSGCMVTTSLQDALPQFDPQTPNLKPSGIFPTTESELDQKSVTTLKETAEKLLGVDGVEVLREGLCFRPVTRRGTPILSRIEDKLLGNIGTRGGGEGGVWVASGHGPWGITNSLGTGKVMSEMITGKETSVDISGLGL</sequence>
<proteinExistence type="predicted"/>
<dbReference type="Gene3D" id="3.50.50.60">
    <property type="entry name" value="FAD/NAD(P)-binding domain"/>
    <property type="match status" value="2"/>
</dbReference>
<feature type="compositionally biased region" description="Basic residues" evidence="1">
    <location>
        <begin position="157"/>
        <end position="167"/>
    </location>
</feature>
<dbReference type="STRING" id="576137.A0A1L7XFR7"/>
<accession>A0A1L7XFR7</accession>
<feature type="domain" description="FAD dependent oxidoreductase" evidence="2">
    <location>
        <begin position="201"/>
        <end position="311"/>
    </location>
</feature>
<dbReference type="Pfam" id="PF01266">
    <property type="entry name" value="DAO"/>
    <property type="match status" value="2"/>
</dbReference>
<feature type="compositionally biased region" description="Basic and acidic residues" evidence="1">
    <location>
        <begin position="177"/>
        <end position="189"/>
    </location>
</feature>
<evidence type="ECO:0000256" key="1">
    <source>
        <dbReference type="SAM" id="MobiDB-lite"/>
    </source>
</evidence>
<feature type="region of interest" description="Disordered" evidence="1">
    <location>
        <begin position="131"/>
        <end position="191"/>
    </location>
</feature>
<dbReference type="InterPro" id="IPR036188">
    <property type="entry name" value="FAD/NAD-bd_sf"/>
</dbReference>
<protein>
    <recommendedName>
        <fullName evidence="2">FAD dependent oxidoreductase domain-containing protein</fullName>
    </recommendedName>
</protein>
<evidence type="ECO:0000259" key="2">
    <source>
        <dbReference type="Pfam" id="PF01266"/>
    </source>
</evidence>
<dbReference type="OrthoDB" id="498204at2759"/>
<dbReference type="EMBL" id="FJOG01000024">
    <property type="protein sequence ID" value="CZR63816.1"/>
    <property type="molecule type" value="Genomic_DNA"/>
</dbReference>